<dbReference type="InterPro" id="IPR036259">
    <property type="entry name" value="MFS_trans_sf"/>
</dbReference>
<gene>
    <name evidence="7" type="primary">ST3</name>
</gene>
<dbReference type="OrthoDB" id="6612291at2759"/>
<keyword evidence="2 5" id="KW-0812">Transmembrane</keyword>
<evidence type="ECO:0000256" key="3">
    <source>
        <dbReference type="ARBA" id="ARBA00022989"/>
    </source>
</evidence>
<dbReference type="Pfam" id="PF00083">
    <property type="entry name" value="Sugar_tr"/>
    <property type="match status" value="1"/>
</dbReference>
<feature type="transmembrane region" description="Helical" evidence="5">
    <location>
        <begin position="447"/>
        <end position="469"/>
    </location>
</feature>
<dbReference type="GO" id="GO:0022857">
    <property type="term" value="F:transmembrane transporter activity"/>
    <property type="evidence" value="ECO:0007669"/>
    <property type="project" value="InterPro"/>
</dbReference>
<dbReference type="PANTHER" id="PTHR48021:SF1">
    <property type="entry name" value="GH07001P-RELATED"/>
    <property type="match status" value="1"/>
</dbReference>
<comment type="subcellular location">
    <subcellularLocation>
        <location evidence="1">Membrane</location>
        <topology evidence="1">Multi-pass membrane protein</topology>
    </subcellularLocation>
</comment>
<organism evidence="7">
    <name type="scientific">Lepeophtheirus salmonis</name>
    <name type="common">Salmon louse</name>
    <name type="synonym">Caligus salmonis</name>
    <dbReference type="NCBI Taxonomy" id="72036"/>
    <lineage>
        <taxon>Eukaryota</taxon>
        <taxon>Metazoa</taxon>
        <taxon>Ecdysozoa</taxon>
        <taxon>Arthropoda</taxon>
        <taxon>Crustacea</taxon>
        <taxon>Multicrustacea</taxon>
        <taxon>Hexanauplia</taxon>
        <taxon>Copepoda</taxon>
        <taxon>Siphonostomatoida</taxon>
        <taxon>Caligidae</taxon>
        <taxon>Lepeophtheirus</taxon>
    </lineage>
</organism>
<evidence type="ECO:0000256" key="2">
    <source>
        <dbReference type="ARBA" id="ARBA00022692"/>
    </source>
</evidence>
<feature type="transmembrane region" description="Helical" evidence="5">
    <location>
        <begin position="156"/>
        <end position="175"/>
    </location>
</feature>
<evidence type="ECO:0000256" key="1">
    <source>
        <dbReference type="ARBA" id="ARBA00004141"/>
    </source>
</evidence>
<keyword evidence="4 5" id="KW-0472">Membrane</keyword>
<dbReference type="SUPFAM" id="SSF103473">
    <property type="entry name" value="MFS general substrate transporter"/>
    <property type="match status" value="1"/>
</dbReference>
<dbReference type="InterPro" id="IPR005828">
    <property type="entry name" value="MFS_sugar_transport-like"/>
</dbReference>
<dbReference type="PROSITE" id="PS50850">
    <property type="entry name" value="MFS"/>
    <property type="match status" value="1"/>
</dbReference>
<dbReference type="GO" id="GO:0016020">
    <property type="term" value="C:membrane"/>
    <property type="evidence" value="ECO:0007669"/>
    <property type="project" value="UniProtKB-SubCell"/>
</dbReference>
<feature type="transmembrane region" description="Helical" evidence="5">
    <location>
        <begin position="69"/>
        <end position="88"/>
    </location>
</feature>
<feature type="transmembrane region" description="Helical" evidence="5">
    <location>
        <begin position="342"/>
        <end position="362"/>
    </location>
</feature>
<evidence type="ECO:0000313" key="7">
    <source>
        <dbReference type="EMBL" id="CDW42778.1"/>
    </source>
</evidence>
<evidence type="ECO:0000256" key="4">
    <source>
        <dbReference type="ARBA" id="ARBA00023136"/>
    </source>
</evidence>
<reference evidence="7" key="1">
    <citation type="submission" date="2014-05" db="EMBL/GenBank/DDBJ databases">
        <authorList>
            <person name="Chronopoulou M."/>
        </authorList>
    </citation>
    <scope>NUCLEOTIDE SEQUENCE</scope>
    <source>
        <tissue evidence="7">Whole organism</tissue>
    </source>
</reference>
<proteinExistence type="predicted"/>
<feature type="non-terminal residue" evidence="7">
    <location>
        <position position="1"/>
    </location>
</feature>
<feature type="transmembrane region" description="Helical" evidence="5">
    <location>
        <begin position="272"/>
        <end position="300"/>
    </location>
</feature>
<evidence type="ECO:0000256" key="5">
    <source>
        <dbReference type="SAM" id="Phobius"/>
    </source>
</evidence>
<sequence length="487" mass="54445">NMTDIIKIEPKISISFFKQTHVIRQIWVSAQANLLQSMQGCVIAMSSIMVPQLLNSVDENELSLTEDEATWFVSLYCIGYLSGSFLGACQGNYFGQRVSLIIDSVTASIGLLMVGLAPSFPYLLIGRLLCGHASGSGTVTIPIYTSEISLPKVRGMTGSFMSSFLLSGYCIAILLGSSFHWRTTILLLIALPVLSGIFLFMAPDSPVWLLQKGREEEAFKSLSYFRNDIFEVREEMELIKMSIVVHQCDKSESKGFMEESQRKLKRFKSTEFIKPLLICIFLTAGFVEWNGIGAISFYMVNFIEKVKIPVDPYFGASFNTVGRAIFGIISTVWIGKFPRRKVIMTCIILMATGSLIISTYHILLSNDYFVHFGIEDNSFIPWIPAIGFLIISFSYTSGYIQISYMCQSELLPSDLKSFGCGIIGFVDGCSMFVSSKMALTLVENCGVIFYFAYSTGMLILSYVFVFFVLPETSGKTLQEIENEFRKK</sequence>
<accession>A0A0K2UWY7</accession>
<feature type="transmembrane region" description="Helical" evidence="5">
    <location>
        <begin position="382"/>
        <end position="406"/>
    </location>
</feature>
<dbReference type="InterPro" id="IPR050549">
    <property type="entry name" value="MFS_Trehalose_Transporter"/>
</dbReference>
<keyword evidence="7" id="KW-0813">Transport</keyword>
<feature type="transmembrane region" description="Helical" evidence="5">
    <location>
        <begin position="181"/>
        <end position="202"/>
    </location>
</feature>
<name>A0A0K2UWY7_LEPSM</name>
<keyword evidence="7" id="KW-0762">Sugar transport</keyword>
<feature type="transmembrane region" description="Helical" evidence="5">
    <location>
        <begin position="312"/>
        <end position="335"/>
    </location>
</feature>
<dbReference type="InterPro" id="IPR020846">
    <property type="entry name" value="MFS_dom"/>
</dbReference>
<protein>
    <submittedName>
        <fullName evidence="7">Sugar transporter protein 3 [Bombyx mori]</fullName>
    </submittedName>
</protein>
<keyword evidence="3 5" id="KW-1133">Transmembrane helix</keyword>
<dbReference type="PANTHER" id="PTHR48021">
    <property type="match status" value="1"/>
</dbReference>
<dbReference type="Gene3D" id="1.20.1250.20">
    <property type="entry name" value="MFS general substrate transporter like domains"/>
    <property type="match status" value="1"/>
</dbReference>
<dbReference type="EMBL" id="HACA01025417">
    <property type="protein sequence ID" value="CDW42778.1"/>
    <property type="molecule type" value="Transcribed_RNA"/>
</dbReference>
<evidence type="ECO:0000259" key="6">
    <source>
        <dbReference type="PROSITE" id="PS50850"/>
    </source>
</evidence>
<dbReference type="AlphaFoldDB" id="A0A0K2UWY7"/>
<feature type="domain" description="Major facilitator superfamily (MFS) profile" evidence="6">
    <location>
        <begin position="25"/>
        <end position="473"/>
    </location>
</feature>